<dbReference type="Gene3D" id="3.40.50.12780">
    <property type="entry name" value="N-terminal domain of ligase-like"/>
    <property type="match status" value="1"/>
</dbReference>
<protein>
    <recommendedName>
        <fullName evidence="2">AMP-dependent synthetase/ligase domain-containing protein</fullName>
    </recommendedName>
</protein>
<dbReference type="GO" id="GO:0031956">
    <property type="term" value="F:medium-chain fatty acid-CoA ligase activity"/>
    <property type="evidence" value="ECO:0007669"/>
    <property type="project" value="TreeGrafter"/>
</dbReference>
<keyword evidence="4" id="KW-1185">Reference proteome</keyword>
<dbReference type="GO" id="GO:0006631">
    <property type="term" value="P:fatty acid metabolic process"/>
    <property type="evidence" value="ECO:0007669"/>
    <property type="project" value="TreeGrafter"/>
</dbReference>
<organism evidence="3 4">
    <name type="scientific">Paramarasmius palmivorus</name>
    <dbReference type="NCBI Taxonomy" id="297713"/>
    <lineage>
        <taxon>Eukaryota</taxon>
        <taxon>Fungi</taxon>
        <taxon>Dikarya</taxon>
        <taxon>Basidiomycota</taxon>
        <taxon>Agaricomycotina</taxon>
        <taxon>Agaricomycetes</taxon>
        <taxon>Agaricomycetidae</taxon>
        <taxon>Agaricales</taxon>
        <taxon>Marasmiineae</taxon>
        <taxon>Marasmiaceae</taxon>
        <taxon>Paramarasmius</taxon>
    </lineage>
</organism>
<gene>
    <name evidence="3" type="ORF">VNI00_011084</name>
</gene>
<evidence type="ECO:0000313" key="3">
    <source>
        <dbReference type="EMBL" id="KAK7037592.1"/>
    </source>
</evidence>
<dbReference type="Pfam" id="PF00501">
    <property type="entry name" value="AMP-binding"/>
    <property type="match status" value="1"/>
</dbReference>
<feature type="domain" description="AMP-dependent synthetase/ligase" evidence="2">
    <location>
        <begin position="10"/>
        <end position="229"/>
    </location>
</feature>
<comment type="similarity">
    <text evidence="1">Belongs to the ATP-dependent AMP-binding enzyme family.</text>
</comment>
<name>A0AAW0CHE6_9AGAR</name>
<comment type="caution">
    <text evidence="3">The sequence shown here is derived from an EMBL/GenBank/DDBJ whole genome shotgun (WGS) entry which is preliminary data.</text>
</comment>
<reference evidence="3 4" key="1">
    <citation type="submission" date="2024-01" db="EMBL/GenBank/DDBJ databases">
        <title>A draft genome for a cacao thread blight-causing isolate of Paramarasmius palmivorus.</title>
        <authorList>
            <person name="Baruah I.K."/>
            <person name="Bukari Y."/>
            <person name="Amoako-Attah I."/>
            <person name="Meinhardt L.W."/>
            <person name="Bailey B.A."/>
            <person name="Cohen S.P."/>
        </authorList>
    </citation>
    <scope>NUCLEOTIDE SEQUENCE [LARGE SCALE GENOMIC DNA]</scope>
    <source>
        <strain evidence="3 4">GH-12</strain>
    </source>
</reference>
<proteinExistence type="inferred from homology"/>
<dbReference type="SUPFAM" id="SSF56801">
    <property type="entry name" value="Acetyl-CoA synthetase-like"/>
    <property type="match status" value="1"/>
</dbReference>
<evidence type="ECO:0000313" key="4">
    <source>
        <dbReference type="Proteomes" id="UP001383192"/>
    </source>
</evidence>
<evidence type="ECO:0000256" key="1">
    <source>
        <dbReference type="ARBA" id="ARBA00006432"/>
    </source>
</evidence>
<dbReference type="InterPro" id="IPR042099">
    <property type="entry name" value="ANL_N_sf"/>
</dbReference>
<dbReference type="EMBL" id="JAYKXP010000046">
    <property type="protein sequence ID" value="KAK7037592.1"/>
    <property type="molecule type" value="Genomic_DNA"/>
</dbReference>
<dbReference type="Pfam" id="PF23562">
    <property type="entry name" value="AMP-binding_C_3"/>
    <property type="match status" value="1"/>
</dbReference>
<evidence type="ECO:0000259" key="2">
    <source>
        <dbReference type="Pfam" id="PF00501"/>
    </source>
</evidence>
<dbReference type="Proteomes" id="UP001383192">
    <property type="component" value="Unassembled WGS sequence"/>
</dbReference>
<sequence length="565" mass="63317">MIASFSDTVSTFTVLVGMLRLGVIPFPISPRFSAPVIAHLLQKAGVSHVFLNDDSCLRALVKDAVAIATRGRSQIEVRDLPSYDAMYTDTWPSQLPERDYDRSSTAMFVHSSNSSSDFPKAVPWTILMQIQHARIPLKSREHSLAGQIFSCHSIELFHTLGLFFLFWTPASGLVIATFKPSSPAVLPSAENCFDGLRATRAAYALTHTRFLEVWATAHDKVEYLKGLKGLVSYAVWRKDFKTEHWGDASAAWGSALQLLWVAKSVRFLQVVFRSSSLFHDVDTELDDPGVDWDYFQRNPQCNIEFVDQGDGTFHALVIVGFNPSFVVEPTEDQAPNCTNTQWRGQSVFATEDLLIPHPTRKDYWKVLGRMDDQVMLSSGEVVNPVRYENLINSNPYVHSSLIFGRAKTHLGLLVELNDATRFIGPTAVEDVKNLIWPTLQRVNSISPSFCHISRNMIIFVTKDKPLVYNPKGSPKRANAFLQYQDEIDSLYMGTMDPFLERHPAQNRQTLSSAKIEHEVNVAPLIRAFNVNTDRDLVIGWSGYLGPVRSPAAEVFMSPASPPILV</sequence>
<accession>A0AAW0CHE6</accession>
<dbReference type="PANTHER" id="PTHR43201:SF8">
    <property type="entry name" value="ACYL-COA SYNTHETASE FAMILY MEMBER 3"/>
    <property type="match status" value="1"/>
</dbReference>
<dbReference type="InterPro" id="IPR000873">
    <property type="entry name" value="AMP-dep_synth/lig_dom"/>
</dbReference>
<dbReference type="PANTHER" id="PTHR43201">
    <property type="entry name" value="ACYL-COA SYNTHETASE"/>
    <property type="match status" value="1"/>
</dbReference>
<dbReference type="AlphaFoldDB" id="A0AAW0CHE6"/>